<dbReference type="EMBL" id="NKXS01002228">
    <property type="protein sequence ID" value="PIN14732.1"/>
    <property type="molecule type" value="Genomic_DNA"/>
</dbReference>
<keyword evidence="2" id="KW-1185">Reference proteome</keyword>
<evidence type="ECO:0000313" key="1">
    <source>
        <dbReference type="EMBL" id="PIN14732.1"/>
    </source>
</evidence>
<sequence length="102" mass="11642">MHHCRVDGIANDFTPQFSSSELSFFGCKNAKLVMLGIYMGGNVNEIKIFLETFSLLILILRHLVCLRNKILRLKYCKFSYVSQSLFSLRMFHLVATGIACMS</sequence>
<accession>A0A2G9HB29</accession>
<dbReference type="Proteomes" id="UP000231279">
    <property type="component" value="Unassembled WGS sequence"/>
</dbReference>
<proteinExistence type="predicted"/>
<protein>
    <submittedName>
        <fullName evidence="1">Uncharacterized protein</fullName>
    </submittedName>
</protein>
<organism evidence="1 2">
    <name type="scientific">Handroanthus impetiginosus</name>
    <dbReference type="NCBI Taxonomy" id="429701"/>
    <lineage>
        <taxon>Eukaryota</taxon>
        <taxon>Viridiplantae</taxon>
        <taxon>Streptophyta</taxon>
        <taxon>Embryophyta</taxon>
        <taxon>Tracheophyta</taxon>
        <taxon>Spermatophyta</taxon>
        <taxon>Magnoliopsida</taxon>
        <taxon>eudicotyledons</taxon>
        <taxon>Gunneridae</taxon>
        <taxon>Pentapetalae</taxon>
        <taxon>asterids</taxon>
        <taxon>lamiids</taxon>
        <taxon>Lamiales</taxon>
        <taxon>Bignoniaceae</taxon>
        <taxon>Crescentiina</taxon>
        <taxon>Tabebuia alliance</taxon>
        <taxon>Handroanthus</taxon>
    </lineage>
</organism>
<evidence type="ECO:0000313" key="2">
    <source>
        <dbReference type="Proteomes" id="UP000231279"/>
    </source>
</evidence>
<comment type="caution">
    <text evidence="1">The sequence shown here is derived from an EMBL/GenBank/DDBJ whole genome shotgun (WGS) entry which is preliminary data.</text>
</comment>
<dbReference type="AlphaFoldDB" id="A0A2G9HB29"/>
<reference evidence="2" key="1">
    <citation type="journal article" date="2018" name="Gigascience">
        <title>Genome assembly of the Pink Ipe (Handroanthus impetiginosus, Bignoniaceae), a highly valued, ecologically keystone Neotropical timber forest tree.</title>
        <authorList>
            <person name="Silva-Junior O.B."/>
            <person name="Grattapaglia D."/>
            <person name="Novaes E."/>
            <person name="Collevatti R.G."/>
        </authorList>
    </citation>
    <scope>NUCLEOTIDE SEQUENCE [LARGE SCALE GENOMIC DNA]</scope>
    <source>
        <strain evidence="2">cv. UFG-1</strain>
    </source>
</reference>
<gene>
    <name evidence="1" type="ORF">CDL12_12635</name>
</gene>
<name>A0A2G9HB29_9LAMI</name>